<comment type="caution">
    <text evidence="2">The sequence shown here is derived from an EMBL/GenBank/DDBJ whole genome shotgun (WGS) entry which is preliminary data.</text>
</comment>
<name>A0A5B7FWU9_PORTR</name>
<evidence type="ECO:0000313" key="3">
    <source>
        <dbReference type="Proteomes" id="UP000324222"/>
    </source>
</evidence>
<reference evidence="2 3" key="1">
    <citation type="submission" date="2019-05" db="EMBL/GenBank/DDBJ databases">
        <title>Another draft genome of Portunus trituberculatus and its Hox gene families provides insights of decapod evolution.</title>
        <authorList>
            <person name="Jeong J.-H."/>
            <person name="Song I."/>
            <person name="Kim S."/>
            <person name="Choi T."/>
            <person name="Kim D."/>
            <person name="Ryu S."/>
            <person name="Kim W."/>
        </authorList>
    </citation>
    <scope>NUCLEOTIDE SEQUENCE [LARGE SCALE GENOMIC DNA]</scope>
    <source>
        <tissue evidence="2">Muscle</tissue>
    </source>
</reference>
<dbReference type="EMBL" id="VSRR010010551">
    <property type="protein sequence ID" value="MPC51981.1"/>
    <property type="molecule type" value="Genomic_DNA"/>
</dbReference>
<organism evidence="2 3">
    <name type="scientific">Portunus trituberculatus</name>
    <name type="common">Swimming crab</name>
    <name type="synonym">Neptunus trituberculatus</name>
    <dbReference type="NCBI Taxonomy" id="210409"/>
    <lineage>
        <taxon>Eukaryota</taxon>
        <taxon>Metazoa</taxon>
        <taxon>Ecdysozoa</taxon>
        <taxon>Arthropoda</taxon>
        <taxon>Crustacea</taxon>
        <taxon>Multicrustacea</taxon>
        <taxon>Malacostraca</taxon>
        <taxon>Eumalacostraca</taxon>
        <taxon>Eucarida</taxon>
        <taxon>Decapoda</taxon>
        <taxon>Pleocyemata</taxon>
        <taxon>Brachyura</taxon>
        <taxon>Eubrachyura</taxon>
        <taxon>Portunoidea</taxon>
        <taxon>Portunidae</taxon>
        <taxon>Portuninae</taxon>
        <taxon>Portunus</taxon>
    </lineage>
</organism>
<evidence type="ECO:0000313" key="2">
    <source>
        <dbReference type="EMBL" id="MPC51981.1"/>
    </source>
</evidence>
<feature type="region of interest" description="Disordered" evidence="1">
    <location>
        <begin position="1"/>
        <end position="32"/>
    </location>
</feature>
<dbReference type="AlphaFoldDB" id="A0A5B7FWU9"/>
<keyword evidence="3" id="KW-1185">Reference proteome</keyword>
<accession>A0A5B7FWU9</accession>
<gene>
    <name evidence="2" type="ORF">E2C01_045839</name>
</gene>
<dbReference type="Proteomes" id="UP000324222">
    <property type="component" value="Unassembled WGS sequence"/>
</dbReference>
<protein>
    <submittedName>
        <fullName evidence="2">Uncharacterized protein</fullName>
    </submittedName>
</protein>
<evidence type="ECO:0000256" key="1">
    <source>
        <dbReference type="SAM" id="MobiDB-lite"/>
    </source>
</evidence>
<sequence length="172" mass="19629">MDVPQSAVPGHGQDDDDSNAESHQSNEDNAEKATVERAVRDLLLLLVVTRHTARLTLKYNNTLPQFHHTIAPGKSIFCSKMSFFRQVHIKSEILRIVSGRNKVKNLGFLGQNKLKSVHIDGQNRYLDWQTFPIRTDLPGQDYCQEQVIKTRSYMLLPYFPRLSVSSHQTLSP</sequence>
<proteinExistence type="predicted"/>